<reference evidence="3" key="2">
    <citation type="submission" date="2010-05" db="EMBL/GenBank/DDBJ databases">
        <title>The Genome Sequence of Magnaporthe poae strain ATCC 64411.</title>
        <authorList>
            <consortium name="The Broad Institute Genome Sequencing Platform"/>
            <consortium name="Broad Institute Genome Sequencing Center for Infectious Disease"/>
            <person name="Ma L.-J."/>
            <person name="Dead R."/>
            <person name="Young S."/>
            <person name="Zeng Q."/>
            <person name="Koehrsen M."/>
            <person name="Alvarado L."/>
            <person name="Berlin A."/>
            <person name="Chapman S.B."/>
            <person name="Chen Z."/>
            <person name="Freedman E."/>
            <person name="Gellesch M."/>
            <person name="Goldberg J."/>
            <person name="Griggs A."/>
            <person name="Gujja S."/>
            <person name="Heilman E.R."/>
            <person name="Heiman D."/>
            <person name="Hepburn T."/>
            <person name="Howarth C."/>
            <person name="Jen D."/>
            <person name="Larson L."/>
            <person name="Mehta T."/>
            <person name="Neiman D."/>
            <person name="Pearson M."/>
            <person name="Roberts A."/>
            <person name="Saif S."/>
            <person name="Shea T."/>
            <person name="Shenoy N."/>
            <person name="Sisk P."/>
            <person name="Stolte C."/>
            <person name="Sykes S."/>
            <person name="Walk T."/>
            <person name="White J."/>
            <person name="Yandava C."/>
            <person name="Haas B."/>
            <person name="Nusbaum C."/>
            <person name="Birren B."/>
        </authorList>
    </citation>
    <scope>NUCLEOTIDE SEQUENCE</scope>
    <source>
        <strain evidence="3">ATCC 64411</strain>
    </source>
</reference>
<evidence type="ECO:0000256" key="1">
    <source>
        <dbReference type="SAM" id="Phobius"/>
    </source>
</evidence>
<feature type="transmembrane region" description="Helical" evidence="1">
    <location>
        <begin position="330"/>
        <end position="349"/>
    </location>
</feature>
<reference evidence="4" key="4">
    <citation type="journal article" date="2015" name="G3 (Bethesda)">
        <title>Genome sequences of three phytopathogenic species of the Magnaporthaceae family of fungi.</title>
        <authorList>
            <person name="Okagaki L.H."/>
            <person name="Nunes C.C."/>
            <person name="Sailsbery J."/>
            <person name="Clay B."/>
            <person name="Brown D."/>
            <person name="John T."/>
            <person name="Oh Y."/>
            <person name="Young N."/>
            <person name="Fitzgerald M."/>
            <person name="Haas B.J."/>
            <person name="Zeng Q."/>
            <person name="Young S."/>
            <person name="Adiconis X."/>
            <person name="Fan L."/>
            <person name="Levin J.Z."/>
            <person name="Mitchell T.K."/>
            <person name="Okubara P.A."/>
            <person name="Farman M.L."/>
            <person name="Kohn L.M."/>
            <person name="Birren B."/>
            <person name="Ma L.-J."/>
            <person name="Dean R.A."/>
        </authorList>
    </citation>
    <scope>NUCLEOTIDE SEQUENCE</scope>
    <source>
        <strain evidence="4">ATCC 64411 / 73-15</strain>
    </source>
</reference>
<dbReference type="OMA" id="APHEERI"/>
<gene>
    <name evidence="3" type="ORF">MAPG_11493</name>
</gene>
<keyword evidence="1" id="KW-0472">Membrane</keyword>
<reference evidence="3" key="3">
    <citation type="submission" date="2011-03" db="EMBL/GenBank/DDBJ databases">
        <title>Annotation of Magnaporthe poae ATCC 64411.</title>
        <authorList>
            <person name="Ma L.-J."/>
            <person name="Dead R."/>
            <person name="Young S.K."/>
            <person name="Zeng Q."/>
            <person name="Gargeya S."/>
            <person name="Fitzgerald M."/>
            <person name="Haas B."/>
            <person name="Abouelleil A."/>
            <person name="Alvarado L."/>
            <person name="Arachchi H.M."/>
            <person name="Berlin A."/>
            <person name="Brown A."/>
            <person name="Chapman S.B."/>
            <person name="Chen Z."/>
            <person name="Dunbar C."/>
            <person name="Freedman E."/>
            <person name="Gearin G."/>
            <person name="Gellesch M."/>
            <person name="Goldberg J."/>
            <person name="Griggs A."/>
            <person name="Gujja S."/>
            <person name="Heiman D."/>
            <person name="Howarth C."/>
            <person name="Larson L."/>
            <person name="Lui A."/>
            <person name="MacDonald P.J.P."/>
            <person name="Mehta T."/>
            <person name="Montmayeur A."/>
            <person name="Murphy C."/>
            <person name="Neiman D."/>
            <person name="Pearson M."/>
            <person name="Priest M."/>
            <person name="Roberts A."/>
            <person name="Saif S."/>
            <person name="Shea T."/>
            <person name="Shenoy N."/>
            <person name="Sisk P."/>
            <person name="Stolte C."/>
            <person name="Sykes S."/>
            <person name="Yandava C."/>
            <person name="Wortman J."/>
            <person name="Nusbaum C."/>
            <person name="Birren B."/>
        </authorList>
    </citation>
    <scope>NUCLEOTIDE SEQUENCE</scope>
    <source>
        <strain evidence="3">ATCC 64411</strain>
    </source>
</reference>
<keyword evidence="1" id="KW-1133">Transmembrane helix</keyword>
<dbReference type="InterPro" id="IPR050879">
    <property type="entry name" value="Acyltransferase_3"/>
</dbReference>
<dbReference type="AlphaFoldDB" id="A0A0C4EFF0"/>
<accession>A0A0C4EFF0</accession>
<dbReference type="Pfam" id="PF01757">
    <property type="entry name" value="Acyl_transf_3"/>
    <property type="match status" value="1"/>
</dbReference>
<feature type="domain" description="Acyltransferase 3" evidence="2">
    <location>
        <begin position="70"/>
        <end position="466"/>
    </location>
</feature>
<dbReference type="OrthoDB" id="5819582at2759"/>
<reference evidence="4" key="5">
    <citation type="submission" date="2015-06" db="UniProtKB">
        <authorList>
            <consortium name="EnsemblFungi"/>
        </authorList>
    </citation>
    <scope>IDENTIFICATION</scope>
    <source>
        <strain evidence="4">ATCC 64411</strain>
    </source>
</reference>
<feature type="transmembrane region" description="Helical" evidence="1">
    <location>
        <begin position="380"/>
        <end position="397"/>
    </location>
</feature>
<organism evidence="4 5">
    <name type="scientific">Magnaporthiopsis poae (strain ATCC 64411 / 73-15)</name>
    <name type="common">Kentucky bluegrass fungus</name>
    <name type="synonym">Magnaporthe poae</name>
    <dbReference type="NCBI Taxonomy" id="644358"/>
    <lineage>
        <taxon>Eukaryota</taxon>
        <taxon>Fungi</taxon>
        <taxon>Dikarya</taxon>
        <taxon>Ascomycota</taxon>
        <taxon>Pezizomycotina</taxon>
        <taxon>Sordariomycetes</taxon>
        <taxon>Sordariomycetidae</taxon>
        <taxon>Magnaporthales</taxon>
        <taxon>Magnaporthaceae</taxon>
        <taxon>Magnaporthiopsis</taxon>
    </lineage>
</organism>
<evidence type="ECO:0000313" key="4">
    <source>
        <dbReference type="EnsemblFungi" id="MAPG_11493T0"/>
    </source>
</evidence>
<keyword evidence="5" id="KW-1185">Reference proteome</keyword>
<evidence type="ECO:0000313" key="5">
    <source>
        <dbReference type="Proteomes" id="UP000011715"/>
    </source>
</evidence>
<dbReference type="PANTHER" id="PTHR23028:SF134">
    <property type="entry name" value="PUTATIVE (AFU_ORTHOLOGUE AFUA_4G08520)-RELATED"/>
    <property type="match status" value="1"/>
</dbReference>
<feature type="transmembrane region" description="Helical" evidence="1">
    <location>
        <begin position="164"/>
        <end position="185"/>
    </location>
</feature>
<dbReference type="eggNOG" id="ENOG502RYMZ">
    <property type="taxonomic scope" value="Eukaryota"/>
</dbReference>
<dbReference type="EMBL" id="ADBL01002831">
    <property type="status" value="NOT_ANNOTATED_CDS"/>
    <property type="molecule type" value="Genomic_DNA"/>
</dbReference>
<proteinExistence type="predicted"/>
<dbReference type="STRING" id="644358.A0A0C4EFF0"/>
<dbReference type="EnsemblFungi" id="MAPG_11493T0">
    <property type="protein sequence ID" value="MAPG_11493T0"/>
    <property type="gene ID" value="MAPG_11493"/>
</dbReference>
<dbReference type="GO" id="GO:0016747">
    <property type="term" value="F:acyltransferase activity, transferring groups other than amino-acyl groups"/>
    <property type="evidence" value="ECO:0007669"/>
    <property type="project" value="InterPro"/>
</dbReference>
<dbReference type="EMBL" id="GL876981">
    <property type="protein sequence ID" value="KLU92548.1"/>
    <property type="molecule type" value="Genomic_DNA"/>
</dbReference>
<dbReference type="VEuPathDB" id="FungiDB:MAPG_11493"/>
<dbReference type="PANTHER" id="PTHR23028">
    <property type="entry name" value="ACETYLTRANSFERASE"/>
    <property type="match status" value="1"/>
</dbReference>
<name>A0A0C4EFF0_MAGP6</name>
<feature type="transmembrane region" description="Helical" evidence="1">
    <location>
        <begin position="236"/>
        <end position="256"/>
    </location>
</feature>
<dbReference type="InterPro" id="IPR002656">
    <property type="entry name" value="Acyl_transf_3_dom"/>
</dbReference>
<reference evidence="5" key="1">
    <citation type="submission" date="2010-05" db="EMBL/GenBank/DDBJ databases">
        <title>The genome sequence of Magnaporthe poae strain ATCC 64411.</title>
        <authorList>
            <person name="Ma L.-J."/>
            <person name="Dead R."/>
            <person name="Young S."/>
            <person name="Zeng Q."/>
            <person name="Koehrsen M."/>
            <person name="Alvarado L."/>
            <person name="Berlin A."/>
            <person name="Chapman S.B."/>
            <person name="Chen Z."/>
            <person name="Freedman E."/>
            <person name="Gellesch M."/>
            <person name="Goldberg J."/>
            <person name="Griggs A."/>
            <person name="Gujja S."/>
            <person name="Heilman E.R."/>
            <person name="Heiman D."/>
            <person name="Hepburn T."/>
            <person name="Howarth C."/>
            <person name="Jen D."/>
            <person name="Larson L."/>
            <person name="Mehta T."/>
            <person name="Neiman D."/>
            <person name="Pearson M."/>
            <person name="Roberts A."/>
            <person name="Saif S."/>
            <person name="Shea T."/>
            <person name="Shenoy N."/>
            <person name="Sisk P."/>
            <person name="Stolte C."/>
            <person name="Sykes S."/>
            <person name="Walk T."/>
            <person name="White J."/>
            <person name="Yandava C."/>
            <person name="Haas B."/>
            <person name="Nusbaum C."/>
            <person name="Birren B."/>
        </authorList>
    </citation>
    <scope>NUCLEOTIDE SEQUENCE [LARGE SCALE GENOMIC DNA]</scope>
    <source>
        <strain evidence="5">ATCC 64411 / 73-15</strain>
    </source>
</reference>
<evidence type="ECO:0000313" key="3">
    <source>
        <dbReference type="EMBL" id="KLU92548.1"/>
    </source>
</evidence>
<keyword evidence="1" id="KW-0812">Transmembrane</keyword>
<sequence length="558" mass="62798">MANSKKSDDVVELEKSPAWTQEAVAPGKLSKAAAVLLFLLPSFVSKPFRRFVLRSHPCLEARTPLNATSYLDGLRGMAALIVYMFHYSYRWYGRLGNGWGSDEADHWFLQLPIIRVIHSGRASVTTFFVISGFVLTIRPLTLLHRGQPDRLFDALGGALFRRPFRLFLPITASTGIIATLCQFNVFNRYAAPPTHADTPGQQLRHWLGSLVDLWNPFGAINGRKTRYGNPYDGNLWTIPVEFKGSVLVFVLLLALLRVRGWIRLMVVAVSTCWLISREDFDMGLFTGGLFLAELSIILPPTRSQTAPAGRWGRLLALVSRRERHGRLLHLLRHAAALGCFFVSLWLTGYPQDNGQKSPWYQTLSRVTPTVFATNEETKQFFWLGCGSLLLFLSLMYSPPLRMAPPSDGSHPRSAQATSLLGQPPVSEDNHGFDAAAQPLLQRPFTTRFVQYLGQHSYSLYLAHDSVNHVVCNSYLGPANAKFSQAEAAYKQLMAEGNRVVEAEALMEAAQWAYWRTFLLATFMNTLVLFCVSDLFTRAVDVHCVKLARRFQRWAWGRP</sequence>
<protein>
    <recommendedName>
        <fullName evidence="2">Acyltransferase 3 domain-containing protein</fullName>
    </recommendedName>
</protein>
<dbReference type="Proteomes" id="UP000011715">
    <property type="component" value="Unassembled WGS sequence"/>
</dbReference>
<evidence type="ECO:0000259" key="2">
    <source>
        <dbReference type="Pfam" id="PF01757"/>
    </source>
</evidence>